<evidence type="ECO:0000313" key="2">
    <source>
        <dbReference type="EMBL" id="KAG9340476.1"/>
    </source>
</evidence>
<comment type="caution">
    <text evidence="2">The sequence shown here is derived from an EMBL/GenBank/DDBJ whole genome shotgun (WGS) entry which is preliminary data.</text>
</comment>
<proteinExistence type="predicted"/>
<keyword evidence="3" id="KW-1185">Reference proteome</keyword>
<gene>
    <name evidence="2" type="ORF">JZ751_021589</name>
</gene>
<evidence type="ECO:0000313" key="3">
    <source>
        <dbReference type="Proteomes" id="UP000824540"/>
    </source>
</evidence>
<evidence type="ECO:0000256" key="1">
    <source>
        <dbReference type="SAM" id="MobiDB-lite"/>
    </source>
</evidence>
<sequence>MFTLHELCWQAKEELQNLWARLGKEIPETKRPKKPQPRGDIPMQRKSGGCFDLWRPRADKKCQRPLLHSTNTTCSKF</sequence>
<dbReference type="EMBL" id="JAFBMS010000043">
    <property type="protein sequence ID" value="KAG9340476.1"/>
    <property type="molecule type" value="Genomic_DNA"/>
</dbReference>
<protein>
    <submittedName>
        <fullName evidence="2">Uncharacterized protein</fullName>
    </submittedName>
</protein>
<dbReference type="AlphaFoldDB" id="A0A8T2NLC9"/>
<name>A0A8T2NLC9_9TELE</name>
<accession>A0A8T2NLC9</accession>
<reference evidence="2" key="1">
    <citation type="thesis" date="2021" institute="BYU ScholarsArchive" country="Provo, UT, USA">
        <title>Applications of and Algorithms for Genome Assembly and Genomic Analyses with an Emphasis on Marine Teleosts.</title>
        <authorList>
            <person name="Pickett B.D."/>
        </authorList>
    </citation>
    <scope>NUCLEOTIDE SEQUENCE</scope>
    <source>
        <strain evidence="2">HI-2016</strain>
    </source>
</reference>
<organism evidence="2 3">
    <name type="scientific">Albula glossodonta</name>
    <name type="common">roundjaw bonefish</name>
    <dbReference type="NCBI Taxonomy" id="121402"/>
    <lineage>
        <taxon>Eukaryota</taxon>
        <taxon>Metazoa</taxon>
        <taxon>Chordata</taxon>
        <taxon>Craniata</taxon>
        <taxon>Vertebrata</taxon>
        <taxon>Euteleostomi</taxon>
        <taxon>Actinopterygii</taxon>
        <taxon>Neopterygii</taxon>
        <taxon>Teleostei</taxon>
        <taxon>Albuliformes</taxon>
        <taxon>Albulidae</taxon>
        <taxon>Albula</taxon>
    </lineage>
</organism>
<dbReference type="Proteomes" id="UP000824540">
    <property type="component" value="Unassembled WGS sequence"/>
</dbReference>
<feature type="region of interest" description="Disordered" evidence="1">
    <location>
        <begin position="26"/>
        <end position="51"/>
    </location>
</feature>